<protein>
    <recommendedName>
        <fullName evidence="1">TniQ domain-containing protein</fullName>
    </recommendedName>
</protein>
<dbReference type="Pfam" id="PF06527">
    <property type="entry name" value="TniQ"/>
    <property type="match status" value="1"/>
</dbReference>
<dbReference type="Proteomes" id="UP000218287">
    <property type="component" value="Chromosome"/>
</dbReference>
<organism evidence="2 3">
    <name type="scientific">Anabaenopsis circularis NIES-21</name>
    <dbReference type="NCBI Taxonomy" id="1085406"/>
    <lineage>
        <taxon>Bacteria</taxon>
        <taxon>Bacillati</taxon>
        <taxon>Cyanobacteriota</taxon>
        <taxon>Cyanophyceae</taxon>
        <taxon>Nostocales</taxon>
        <taxon>Nodulariaceae</taxon>
        <taxon>Anabaenopsis</taxon>
    </lineage>
</organism>
<reference evidence="2 3" key="1">
    <citation type="submission" date="2017-06" db="EMBL/GenBank/DDBJ databases">
        <title>Genome sequencing of cyanobaciteial culture collection at National Institute for Environmental Studies (NIES).</title>
        <authorList>
            <person name="Hirose Y."/>
            <person name="Shimura Y."/>
            <person name="Fujisawa T."/>
            <person name="Nakamura Y."/>
            <person name="Kawachi M."/>
        </authorList>
    </citation>
    <scope>NUCLEOTIDE SEQUENCE [LARGE SCALE GENOMIC DNA]</scope>
    <source>
        <strain evidence="2 3">NIES-21</strain>
    </source>
</reference>
<sequence>MSAMNTETIENLPWCIEPNEGESISHYFGRFRRHEAVCVSSPGSLSKAAGIGPVLARWEKFRFNPFPSQKKLEAIGKLIGLDADRIAQMLPPKGEKMKLEPIRLCAACYAEQPYHRLEWQFQSTAGCNRHRLRLLSECPFCKERFAIPALWEQGACRKCHAPFRTMKKRQKVYS</sequence>
<keyword evidence="3" id="KW-1185">Reference proteome</keyword>
<dbReference type="EMBL" id="AP018174">
    <property type="protein sequence ID" value="BAY18196.1"/>
    <property type="molecule type" value="Genomic_DNA"/>
</dbReference>
<accession>A0A1Z4GLH9</accession>
<evidence type="ECO:0000313" key="3">
    <source>
        <dbReference type="Proteomes" id="UP000218287"/>
    </source>
</evidence>
<evidence type="ECO:0000259" key="1">
    <source>
        <dbReference type="Pfam" id="PF06527"/>
    </source>
</evidence>
<dbReference type="InterPro" id="IPR009492">
    <property type="entry name" value="TniQ"/>
</dbReference>
<evidence type="ECO:0000313" key="2">
    <source>
        <dbReference type="EMBL" id="BAY18196.1"/>
    </source>
</evidence>
<name>A0A1Z4GLH9_9CYAN</name>
<gene>
    <name evidence="2" type="ORF">NIES21_40400</name>
</gene>
<dbReference type="AlphaFoldDB" id="A0A1Z4GLH9"/>
<feature type="domain" description="TniQ" evidence="1">
    <location>
        <begin position="16"/>
        <end position="134"/>
    </location>
</feature>
<proteinExistence type="predicted"/>